<gene>
    <name evidence="4" type="ORF">CCR87_01860</name>
</gene>
<dbReference type="PANTHER" id="PTHR43877">
    <property type="entry name" value="AMINOALKYLPHOSPHONATE N-ACETYLTRANSFERASE-RELATED-RELATED"/>
    <property type="match status" value="1"/>
</dbReference>
<dbReference type="RefSeq" id="WP_201155635.1">
    <property type="nucleotide sequence ID" value="NZ_NHSD01000100.1"/>
</dbReference>
<dbReference type="EMBL" id="NHSD01000100">
    <property type="protein sequence ID" value="MBK5926111.1"/>
    <property type="molecule type" value="Genomic_DNA"/>
</dbReference>
<dbReference type="GO" id="GO:0016747">
    <property type="term" value="F:acyltransferase activity, transferring groups other than amino-acyl groups"/>
    <property type="evidence" value="ECO:0007669"/>
    <property type="project" value="InterPro"/>
</dbReference>
<name>A0A934TIH2_9RHOB</name>
<dbReference type="PROSITE" id="PS51186">
    <property type="entry name" value="GNAT"/>
    <property type="match status" value="1"/>
</dbReference>
<organism evidence="4 5">
    <name type="scientific">Rhodobaculum claviforme</name>
    <dbReference type="NCBI Taxonomy" id="1549854"/>
    <lineage>
        <taxon>Bacteria</taxon>
        <taxon>Pseudomonadati</taxon>
        <taxon>Pseudomonadota</taxon>
        <taxon>Alphaproteobacteria</taxon>
        <taxon>Rhodobacterales</taxon>
        <taxon>Paracoccaceae</taxon>
        <taxon>Rhodobaculum</taxon>
    </lineage>
</organism>
<reference evidence="4" key="1">
    <citation type="submission" date="2017-05" db="EMBL/GenBank/DDBJ databases">
        <authorList>
            <person name="Imhoff J.F."/>
            <person name="Rahn T."/>
            <person name="Kuenzel S."/>
            <person name="Neulinger S.C."/>
        </authorList>
    </citation>
    <scope>NUCLEOTIDE SEQUENCE</scope>
    <source>
        <strain evidence="4">LMG 28126</strain>
    </source>
</reference>
<dbReference type="CDD" id="cd04301">
    <property type="entry name" value="NAT_SF"/>
    <property type="match status" value="1"/>
</dbReference>
<dbReference type="InterPro" id="IPR050832">
    <property type="entry name" value="Bact_Acetyltransf"/>
</dbReference>
<evidence type="ECO:0000256" key="2">
    <source>
        <dbReference type="ARBA" id="ARBA00023315"/>
    </source>
</evidence>
<dbReference type="Proteomes" id="UP000706333">
    <property type="component" value="Unassembled WGS sequence"/>
</dbReference>
<protein>
    <submittedName>
        <fullName evidence="4">GNAT family N-acetyltransferase</fullName>
    </submittedName>
</protein>
<dbReference type="Pfam" id="PF00583">
    <property type="entry name" value="Acetyltransf_1"/>
    <property type="match status" value="1"/>
</dbReference>
<evidence type="ECO:0000313" key="4">
    <source>
        <dbReference type="EMBL" id="MBK5926111.1"/>
    </source>
</evidence>
<proteinExistence type="predicted"/>
<keyword evidence="5" id="KW-1185">Reference proteome</keyword>
<evidence type="ECO:0000259" key="3">
    <source>
        <dbReference type="PROSITE" id="PS51186"/>
    </source>
</evidence>
<dbReference type="AlphaFoldDB" id="A0A934TIH2"/>
<evidence type="ECO:0000256" key="1">
    <source>
        <dbReference type="ARBA" id="ARBA00022679"/>
    </source>
</evidence>
<dbReference type="InterPro" id="IPR000182">
    <property type="entry name" value="GNAT_dom"/>
</dbReference>
<dbReference type="SUPFAM" id="SSF55729">
    <property type="entry name" value="Acyl-CoA N-acyltransferases (Nat)"/>
    <property type="match status" value="1"/>
</dbReference>
<sequence>MTQPPAPLIRPVTPADRDAWAALWRQYLAFYRTELPEATYDTLFARLLAPGPDGPFGLLADIDGRPVGLVHYLFHLHCWKPEGVVYLQDLFTDPAARGRGVAGALITAVYAAGDAAGRPSVYWMTQRDNATARALYDRVAVPTDFMRYIRG</sequence>
<dbReference type="Gene3D" id="3.40.630.30">
    <property type="match status" value="1"/>
</dbReference>
<keyword evidence="2" id="KW-0012">Acyltransferase</keyword>
<reference evidence="4" key="2">
    <citation type="journal article" date="2020" name="Microorganisms">
        <title>Osmotic Adaptation and Compatible Solute Biosynthesis of Phototrophic Bacteria as Revealed from Genome Analyses.</title>
        <authorList>
            <person name="Imhoff J.F."/>
            <person name="Rahn T."/>
            <person name="Kunzel S."/>
            <person name="Keller A."/>
            <person name="Neulinger S.C."/>
        </authorList>
    </citation>
    <scope>NUCLEOTIDE SEQUENCE</scope>
    <source>
        <strain evidence="4">LMG 28126</strain>
    </source>
</reference>
<comment type="caution">
    <text evidence="4">The sequence shown here is derived from an EMBL/GenBank/DDBJ whole genome shotgun (WGS) entry which is preliminary data.</text>
</comment>
<accession>A0A934TIH2</accession>
<keyword evidence="1" id="KW-0808">Transferase</keyword>
<feature type="domain" description="N-acetyltransferase" evidence="3">
    <location>
        <begin position="7"/>
        <end position="151"/>
    </location>
</feature>
<dbReference type="InterPro" id="IPR016181">
    <property type="entry name" value="Acyl_CoA_acyltransferase"/>
</dbReference>
<evidence type="ECO:0000313" key="5">
    <source>
        <dbReference type="Proteomes" id="UP000706333"/>
    </source>
</evidence>